<reference evidence="1 2" key="1">
    <citation type="submission" date="2019-01" db="EMBL/GenBank/DDBJ databases">
        <title>Novel species of Nocardioides.</title>
        <authorList>
            <person name="Liu Q."/>
            <person name="Xin Y.-H."/>
        </authorList>
    </citation>
    <scope>NUCLEOTIDE SEQUENCE [LARGE SCALE GENOMIC DNA]</scope>
    <source>
        <strain evidence="1 2">CGMCC 4.6882</strain>
    </source>
</reference>
<organism evidence="1 2">
    <name type="scientific">Nocardioides oleivorans</name>
    <dbReference type="NCBI Taxonomy" id="273676"/>
    <lineage>
        <taxon>Bacteria</taxon>
        <taxon>Bacillati</taxon>
        <taxon>Actinomycetota</taxon>
        <taxon>Actinomycetes</taxon>
        <taxon>Propionibacteriales</taxon>
        <taxon>Nocardioidaceae</taxon>
        <taxon>Nocardioides</taxon>
    </lineage>
</organism>
<dbReference type="RefSeq" id="WP_129400949.1">
    <property type="nucleotide sequence ID" value="NZ_SDWT01000001.1"/>
</dbReference>
<dbReference type="Proteomes" id="UP000294071">
    <property type="component" value="Unassembled WGS sequence"/>
</dbReference>
<dbReference type="AlphaFoldDB" id="A0A4Q2S5J3"/>
<gene>
    <name evidence="1" type="ORF">EUA93_15495</name>
</gene>
<dbReference type="OrthoDB" id="9858539at2"/>
<proteinExistence type="predicted"/>
<keyword evidence="2" id="KW-1185">Reference proteome</keyword>
<accession>A0A4Q2S5J3</accession>
<dbReference type="EMBL" id="SDWT01000001">
    <property type="protein sequence ID" value="RYB95619.1"/>
    <property type="molecule type" value="Genomic_DNA"/>
</dbReference>
<comment type="caution">
    <text evidence="1">The sequence shown here is derived from an EMBL/GenBank/DDBJ whole genome shotgun (WGS) entry which is preliminary data.</text>
</comment>
<evidence type="ECO:0000313" key="1">
    <source>
        <dbReference type="EMBL" id="RYB95619.1"/>
    </source>
</evidence>
<name>A0A4Q2S5J3_9ACTN</name>
<evidence type="ECO:0000313" key="2">
    <source>
        <dbReference type="Proteomes" id="UP000294071"/>
    </source>
</evidence>
<protein>
    <submittedName>
        <fullName evidence="1">Uncharacterized protein</fullName>
    </submittedName>
</protein>
<sequence>MTPVFEMALRTGNWGPRASMLSFHASVSIELSPADRPGVLIRLVDGLPAVPRELTSDDVVQLSVCDAGGRARLTIRPGAGAVERVAGPIPAGAWELRIEGLAQRSLVLYARPGQPFPTDEDLDVLAATAQSASGVGIDTPHA</sequence>